<protein>
    <submittedName>
        <fullName evidence="2">GNAT family N-acetyltransferase</fullName>
    </submittedName>
</protein>
<keyword evidence="3" id="KW-1185">Reference proteome</keyword>
<reference evidence="2 3" key="1">
    <citation type="submission" date="2023-06" db="EMBL/GenBank/DDBJ databases">
        <authorList>
            <person name="Oyuntsetseg B."/>
            <person name="Kim S.B."/>
        </authorList>
    </citation>
    <scope>NUCLEOTIDE SEQUENCE [LARGE SCALE GENOMIC DNA]</scope>
    <source>
        <strain evidence="2 3">2-15</strain>
    </source>
</reference>
<name>A0A9Y2MVR2_9PSEU</name>
<feature type="domain" description="N-acetyltransferase" evidence="1">
    <location>
        <begin position="6"/>
        <end position="153"/>
    </location>
</feature>
<accession>A0A9Y2MVR2</accession>
<dbReference type="InterPro" id="IPR016181">
    <property type="entry name" value="Acyl_CoA_acyltransferase"/>
</dbReference>
<sequence>MGEAELIFRELGPADDPRVTEDLLPLLLRLRPALSGEQFKELVTEGHEQGLRYLIAYSPFGRPLAAAGYRTLVTSRGRVLFVDDLVTDEAARSRGVGARLMRELKTLGRRGGCVRLELDSGVANPHAHRFYLRHRLDITAFHFAGAVELESRS</sequence>
<dbReference type="RefSeq" id="WP_285967911.1">
    <property type="nucleotide sequence ID" value="NZ_CP127294.1"/>
</dbReference>
<dbReference type="Gene3D" id="3.40.630.30">
    <property type="match status" value="1"/>
</dbReference>
<dbReference type="Pfam" id="PF00583">
    <property type="entry name" value="Acetyltransf_1"/>
    <property type="match status" value="1"/>
</dbReference>
<dbReference type="PROSITE" id="PS51186">
    <property type="entry name" value="GNAT"/>
    <property type="match status" value="1"/>
</dbReference>
<proteinExistence type="predicted"/>
<dbReference type="GO" id="GO:0016747">
    <property type="term" value="F:acyltransferase activity, transferring groups other than amino-acyl groups"/>
    <property type="evidence" value="ECO:0007669"/>
    <property type="project" value="InterPro"/>
</dbReference>
<evidence type="ECO:0000313" key="3">
    <source>
        <dbReference type="Proteomes" id="UP001236014"/>
    </source>
</evidence>
<dbReference type="CDD" id="cd04301">
    <property type="entry name" value="NAT_SF"/>
    <property type="match status" value="1"/>
</dbReference>
<dbReference type="InterPro" id="IPR000182">
    <property type="entry name" value="GNAT_dom"/>
</dbReference>
<organism evidence="2 3">
    <name type="scientific">Amycolatopsis carbonis</name>
    <dbReference type="NCBI Taxonomy" id="715471"/>
    <lineage>
        <taxon>Bacteria</taxon>
        <taxon>Bacillati</taxon>
        <taxon>Actinomycetota</taxon>
        <taxon>Actinomycetes</taxon>
        <taxon>Pseudonocardiales</taxon>
        <taxon>Pseudonocardiaceae</taxon>
        <taxon>Amycolatopsis</taxon>
    </lineage>
</organism>
<gene>
    <name evidence="2" type="ORF">QRX50_38090</name>
</gene>
<evidence type="ECO:0000259" key="1">
    <source>
        <dbReference type="PROSITE" id="PS51186"/>
    </source>
</evidence>
<dbReference type="KEGG" id="acab:QRX50_38090"/>
<dbReference type="SUPFAM" id="SSF55729">
    <property type="entry name" value="Acyl-CoA N-acyltransferases (Nat)"/>
    <property type="match status" value="1"/>
</dbReference>
<dbReference type="AlphaFoldDB" id="A0A9Y2MVR2"/>
<dbReference type="Proteomes" id="UP001236014">
    <property type="component" value="Chromosome"/>
</dbReference>
<dbReference type="EMBL" id="CP127294">
    <property type="protein sequence ID" value="WIX77169.1"/>
    <property type="molecule type" value="Genomic_DNA"/>
</dbReference>
<evidence type="ECO:0000313" key="2">
    <source>
        <dbReference type="EMBL" id="WIX77169.1"/>
    </source>
</evidence>